<feature type="signal peptide" evidence="10">
    <location>
        <begin position="1"/>
        <end position="28"/>
    </location>
</feature>
<comment type="caution">
    <text evidence="12">The sequence shown here is derived from an EMBL/GenBank/DDBJ whole genome shotgun (WGS) entry which is preliminary data.</text>
</comment>
<comment type="subcellular location">
    <subcellularLocation>
        <location evidence="1">Cell membrane</location>
    </subcellularLocation>
</comment>
<dbReference type="PANTHER" id="PTHR35008">
    <property type="entry name" value="BLL4482 PROTEIN-RELATED"/>
    <property type="match status" value="1"/>
</dbReference>
<keyword evidence="4 9" id="KW-0479">Metal-binding</keyword>
<feature type="domain" description="Cytochrome c" evidence="11">
    <location>
        <begin position="340"/>
        <end position="433"/>
    </location>
</feature>
<dbReference type="PIRSF" id="PIRSF000018">
    <property type="entry name" value="Mb_ADH_cyt_c"/>
    <property type="match status" value="1"/>
</dbReference>
<keyword evidence="5 10" id="KW-0732">Signal</keyword>
<dbReference type="PANTHER" id="PTHR35008:SF8">
    <property type="entry name" value="ALCOHOL DEHYDROGENASE CYTOCHROME C SUBUNIT"/>
    <property type="match status" value="1"/>
</dbReference>
<evidence type="ECO:0000256" key="2">
    <source>
        <dbReference type="ARBA" id="ARBA00022475"/>
    </source>
</evidence>
<keyword evidence="7 9" id="KW-0408">Iron</keyword>
<evidence type="ECO:0000256" key="9">
    <source>
        <dbReference type="PROSITE-ProRule" id="PRU00433"/>
    </source>
</evidence>
<keyword evidence="2" id="KW-1003">Cell membrane</keyword>
<evidence type="ECO:0000256" key="5">
    <source>
        <dbReference type="ARBA" id="ARBA00022729"/>
    </source>
</evidence>
<dbReference type="Gene3D" id="1.10.760.10">
    <property type="entry name" value="Cytochrome c-like domain"/>
    <property type="match status" value="3"/>
</dbReference>
<keyword evidence="8" id="KW-0472">Membrane</keyword>
<evidence type="ECO:0000256" key="3">
    <source>
        <dbReference type="ARBA" id="ARBA00022617"/>
    </source>
</evidence>
<dbReference type="RefSeq" id="WP_173578817.1">
    <property type="nucleotide sequence ID" value="NZ_WOSW01000092.1"/>
</dbReference>
<dbReference type="SUPFAM" id="SSF46626">
    <property type="entry name" value="Cytochrome c"/>
    <property type="match status" value="3"/>
</dbReference>
<evidence type="ECO:0000256" key="4">
    <source>
        <dbReference type="ARBA" id="ARBA00022723"/>
    </source>
</evidence>
<protein>
    <submittedName>
        <fullName evidence="12">C-type cytochrome</fullName>
    </submittedName>
</protein>
<reference evidence="12 13" key="1">
    <citation type="journal article" date="2020" name="Int. J. Syst. Evol. Microbiol.">
        <title>Novel acetic acid bacteria from cider fermentations: Acetobacter conturbans sp. nov. and Acetobacter fallax sp. nov.</title>
        <authorList>
            <person name="Sombolestani A.S."/>
            <person name="Cleenwerck I."/>
            <person name="Cnockaert M."/>
            <person name="Borremans W."/>
            <person name="Wieme A.D."/>
            <person name="De Vuyst L."/>
            <person name="Vandamme P."/>
        </authorList>
    </citation>
    <scope>NUCLEOTIDE SEQUENCE [LARGE SCALE GENOMIC DNA]</scope>
    <source>
        <strain evidence="12 13">LMG 1637</strain>
    </source>
</reference>
<keyword evidence="6" id="KW-0677">Repeat</keyword>
<gene>
    <name evidence="12" type="ORF">GOB84_18325</name>
</gene>
<dbReference type="InterPro" id="IPR009056">
    <property type="entry name" value="Cyt_c-like_dom"/>
</dbReference>
<dbReference type="InterPro" id="IPR051459">
    <property type="entry name" value="Cytochrome_c-type_DH"/>
</dbReference>
<evidence type="ECO:0000259" key="11">
    <source>
        <dbReference type="PROSITE" id="PS51007"/>
    </source>
</evidence>
<proteinExistence type="predicted"/>
<evidence type="ECO:0000313" key="13">
    <source>
        <dbReference type="Proteomes" id="UP000615326"/>
    </source>
</evidence>
<evidence type="ECO:0000313" key="12">
    <source>
        <dbReference type="EMBL" id="NHO34420.1"/>
    </source>
</evidence>
<organism evidence="12 13">
    <name type="scientific">Acetobacter fallax</name>
    <dbReference type="NCBI Taxonomy" id="1737473"/>
    <lineage>
        <taxon>Bacteria</taxon>
        <taxon>Pseudomonadati</taxon>
        <taxon>Pseudomonadota</taxon>
        <taxon>Alphaproteobacteria</taxon>
        <taxon>Acetobacterales</taxon>
        <taxon>Acetobacteraceae</taxon>
        <taxon>Acetobacter</taxon>
    </lineage>
</organism>
<name>A0ABX0KDD3_9PROT</name>
<evidence type="ECO:0000256" key="1">
    <source>
        <dbReference type="ARBA" id="ARBA00004236"/>
    </source>
</evidence>
<evidence type="ECO:0000256" key="10">
    <source>
        <dbReference type="SAM" id="SignalP"/>
    </source>
</evidence>
<accession>A0ABX0KDD3</accession>
<dbReference type="PROSITE" id="PS51007">
    <property type="entry name" value="CYTC"/>
    <property type="match status" value="3"/>
</dbReference>
<dbReference type="InterPro" id="IPR036909">
    <property type="entry name" value="Cyt_c-like_dom_sf"/>
</dbReference>
<keyword evidence="13" id="KW-1185">Reference proteome</keyword>
<evidence type="ECO:0000256" key="7">
    <source>
        <dbReference type="ARBA" id="ARBA00023004"/>
    </source>
</evidence>
<dbReference type="Pfam" id="PF00034">
    <property type="entry name" value="Cytochrom_C"/>
    <property type="match status" value="3"/>
</dbReference>
<dbReference type="Proteomes" id="UP000615326">
    <property type="component" value="Unassembled WGS sequence"/>
</dbReference>
<keyword evidence="3 9" id="KW-0349">Heme</keyword>
<feature type="domain" description="Cytochrome c" evidence="11">
    <location>
        <begin position="197"/>
        <end position="306"/>
    </location>
</feature>
<feature type="domain" description="Cytochrome c" evidence="11">
    <location>
        <begin position="51"/>
        <end position="154"/>
    </location>
</feature>
<evidence type="ECO:0000256" key="6">
    <source>
        <dbReference type="ARBA" id="ARBA00022737"/>
    </source>
</evidence>
<feature type="chain" id="PRO_5046756976" evidence="10">
    <location>
        <begin position="29"/>
        <end position="451"/>
    </location>
</feature>
<sequence length="451" mass="47972">MPDFRRAFYTLLVAGTFLGGAGAGTALAADADPAPAGRGASIPGAGPDDEATLARGAYIATAADCIACHTSKGGKPFAGGLRVGTPMGDVISTNITPDPEHGIGKYTEQQFDQAVRHGVRGDGSYLYPVMPYVSYSGMTDQDVRALYAWFMHKVIPVAESPPPTSLSFPASMRSSMTAWNLFATKETQETGDSATYDKLRRGKYLANALEHCGTCHTPRDFMLGEKHDRYVAGAPLSGWYAPNITSSATSGIGDWSEEDVVAYLRTGRVQGRGQAAGPMGEAVEHSTSKLTDSDLQALAAYIKQVPAIEDDLEHKARDSFGQAVNEPDIRTKTPTRIDDLSEMTGPHIFDANCAACHGRDGAGTANHYAPSLFTNSTVGTMRPDNLIMVILNGVDRTAGKDHAAMPGFAAHSQVQRLSDSEIASLVNYVMASFGSGDPHVMAEKVAEFRNK</sequence>
<dbReference type="EMBL" id="WOSW01000092">
    <property type="protein sequence ID" value="NHO34420.1"/>
    <property type="molecule type" value="Genomic_DNA"/>
</dbReference>
<evidence type="ECO:0000256" key="8">
    <source>
        <dbReference type="ARBA" id="ARBA00023136"/>
    </source>
</evidence>
<dbReference type="InterPro" id="IPR014353">
    <property type="entry name" value="Membr-bd_ADH_cyt_c"/>
</dbReference>